<sequence>MNPQFNYPPAFLNESLWPDWIYTLGKQNADRISSCMDTAGQCDFLSAKTVRYIFTVCMRLRLPNDVRYIAVQIFQRYMSRQLRHLVRFFDNLEENKVAESVDALLAEWEKVETNMSRQLPLRILSVIQIASKVSSFHDSLSTVETAAALRALGHAYTQRAMLKSEIRILKIISYQIPDSPLSYIEAVISVFYTPRTIENIESLYHHCLLYLDIFLLNQREVIISLYRKVTFNDTLMSQEQIRVETEKYIERTRNNFYLVASGVVSAAAQTIFSDEIAKWACSQIVSRIAISRADMSNFADVLLSVVLRKMADKDRRLQQMQQRRTEVDKSSGKEDGGSEKNKYAEHDEGRQPYAKRRREE</sequence>
<evidence type="ECO:0000256" key="1">
    <source>
        <dbReference type="SAM" id="MobiDB-lite"/>
    </source>
</evidence>
<keyword evidence="3" id="KW-1185">Reference proteome</keyword>
<gene>
    <name evidence="2" type="ORF">WR25_10664</name>
</gene>
<dbReference type="CDD" id="cd20541">
    <property type="entry name" value="CYCLIN_CNTD1"/>
    <property type="match status" value="1"/>
</dbReference>
<dbReference type="OrthoDB" id="9983043at2759"/>
<dbReference type="PANTHER" id="PTHR21615">
    <property type="entry name" value="CYCLIN N-TERMINAL DOMAIN-CONTAINING PROTEIN 1"/>
    <property type="match status" value="1"/>
</dbReference>
<feature type="compositionally biased region" description="Basic and acidic residues" evidence="1">
    <location>
        <begin position="316"/>
        <end position="350"/>
    </location>
</feature>
<dbReference type="SUPFAM" id="SSF47954">
    <property type="entry name" value="Cyclin-like"/>
    <property type="match status" value="1"/>
</dbReference>
<dbReference type="AlphaFoldDB" id="A0A2A2L476"/>
<organism evidence="2 3">
    <name type="scientific">Diploscapter pachys</name>
    <dbReference type="NCBI Taxonomy" id="2018661"/>
    <lineage>
        <taxon>Eukaryota</taxon>
        <taxon>Metazoa</taxon>
        <taxon>Ecdysozoa</taxon>
        <taxon>Nematoda</taxon>
        <taxon>Chromadorea</taxon>
        <taxon>Rhabditida</taxon>
        <taxon>Rhabditina</taxon>
        <taxon>Rhabditomorpha</taxon>
        <taxon>Rhabditoidea</taxon>
        <taxon>Rhabditidae</taxon>
        <taxon>Diploscapter</taxon>
    </lineage>
</organism>
<evidence type="ECO:0000313" key="3">
    <source>
        <dbReference type="Proteomes" id="UP000218231"/>
    </source>
</evidence>
<dbReference type="Gene3D" id="1.10.472.10">
    <property type="entry name" value="Cyclin-like"/>
    <property type="match status" value="1"/>
</dbReference>
<dbReference type="PANTHER" id="PTHR21615:SF2">
    <property type="entry name" value="CYCLIN N-TERMINAL DOMAIN-CONTAINING PROTEIN 1"/>
    <property type="match status" value="1"/>
</dbReference>
<comment type="caution">
    <text evidence="2">The sequence shown here is derived from an EMBL/GenBank/DDBJ whole genome shotgun (WGS) entry which is preliminary data.</text>
</comment>
<dbReference type="EMBL" id="LIAE01007209">
    <property type="protein sequence ID" value="PAV81066.1"/>
    <property type="molecule type" value="Genomic_DNA"/>
</dbReference>
<reference evidence="2 3" key="1">
    <citation type="journal article" date="2017" name="Curr. Biol.">
        <title>Genome architecture and evolution of a unichromosomal asexual nematode.</title>
        <authorList>
            <person name="Fradin H."/>
            <person name="Zegar C."/>
            <person name="Gutwein M."/>
            <person name="Lucas J."/>
            <person name="Kovtun M."/>
            <person name="Corcoran D."/>
            <person name="Baugh L.R."/>
            <person name="Kiontke K."/>
            <person name="Gunsalus K."/>
            <person name="Fitch D.H."/>
            <person name="Piano F."/>
        </authorList>
    </citation>
    <scope>NUCLEOTIDE SEQUENCE [LARGE SCALE GENOMIC DNA]</scope>
    <source>
        <strain evidence="2">PF1309</strain>
    </source>
</reference>
<proteinExistence type="predicted"/>
<dbReference type="Proteomes" id="UP000218231">
    <property type="component" value="Unassembled WGS sequence"/>
</dbReference>
<dbReference type="InterPro" id="IPR036915">
    <property type="entry name" value="Cyclin-like_sf"/>
</dbReference>
<evidence type="ECO:0008006" key="4">
    <source>
        <dbReference type="Google" id="ProtNLM"/>
    </source>
</evidence>
<name>A0A2A2L476_9BILA</name>
<protein>
    <recommendedName>
        <fullName evidence="4">Cyclin N-terminal domain-containing protein</fullName>
    </recommendedName>
</protein>
<dbReference type="STRING" id="2018661.A0A2A2L476"/>
<evidence type="ECO:0000313" key="2">
    <source>
        <dbReference type="EMBL" id="PAV81066.1"/>
    </source>
</evidence>
<feature type="region of interest" description="Disordered" evidence="1">
    <location>
        <begin position="316"/>
        <end position="360"/>
    </location>
</feature>
<dbReference type="GO" id="GO:0035861">
    <property type="term" value="C:site of double-strand break"/>
    <property type="evidence" value="ECO:0007669"/>
    <property type="project" value="TreeGrafter"/>
</dbReference>
<accession>A0A2A2L476</accession>
<dbReference type="GO" id="GO:0007131">
    <property type="term" value="P:reciprocal meiotic recombination"/>
    <property type="evidence" value="ECO:0007669"/>
    <property type="project" value="TreeGrafter"/>
</dbReference>